<keyword evidence="2" id="KW-1185">Reference proteome</keyword>
<evidence type="ECO:0000313" key="1">
    <source>
        <dbReference type="EMBL" id="KAJ3552741.1"/>
    </source>
</evidence>
<accession>A0ACC1T401</accession>
<evidence type="ECO:0000313" key="2">
    <source>
        <dbReference type="Proteomes" id="UP001148662"/>
    </source>
</evidence>
<name>A0ACC1T401_9APHY</name>
<reference evidence="1" key="1">
    <citation type="submission" date="2022-07" db="EMBL/GenBank/DDBJ databases">
        <title>Genome Sequence of Phlebia brevispora.</title>
        <authorList>
            <person name="Buettner E."/>
        </authorList>
    </citation>
    <scope>NUCLEOTIDE SEQUENCE</scope>
    <source>
        <strain evidence="1">MPL23</strain>
    </source>
</reference>
<proteinExistence type="predicted"/>
<comment type="caution">
    <text evidence="1">The sequence shown here is derived from an EMBL/GenBank/DDBJ whole genome shotgun (WGS) entry which is preliminary data.</text>
</comment>
<dbReference type="Proteomes" id="UP001148662">
    <property type="component" value="Unassembled WGS sequence"/>
</dbReference>
<dbReference type="EMBL" id="JANHOG010000623">
    <property type="protein sequence ID" value="KAJ3552741.1"/>
    <property type="molecule type" value="Genomic_DNA"/>
</dbReference>
<protein>
    <submittedName>
        <fullName evidence="1">Uncharacterized protein</fullName>
    </submittedName>
</protein>
<gene>
    <name evidence="1" type="ORF">NM688_g3991</name>
</gene>
<organism evidence="1 2">
    <name type="scientific">Phlebia brevispora</name>
    <dbReference type="NCBI Taxonomy" id="194682"/>
    <lineage>
        <taxon>Eukaryota</taxon>
        <taxon>Fungi</taxon>
        <taxon>Dikarya</taxon>
        <taxon>Basidiomycota</taxon>
        <taxon>Agaricomycotina</taxon>
        <taxon>Agaricomycetes</taxon>
        <taxon>Polyporales</taxon>
        <taxon>Meruliaceae</taxon>
        <taxon>Phlebia</taxon>
    </lineage>
</organism>
<sequence>MSAESAHFTYNFETAFVVVGSNAHQDDKNAAVHETEFLQGLFQRTTRSRDASEFMGHARAQTLMGLSQRTVEENFGDAKYPGASNASTSPSKATHSSSHESNATSSAKPVESGAELRGTACKNSEELWLTATTEEVAQLSDEEALAFIKVRFDHLLASHCITQSRSSAKQAVKNVPWQTLPGKLIDWGVRLLNWPNGVRCPGAGDSSSRKGISTLNKEERRTLAMAFIDPVRPIQMEKIQKKQEKGEYIVVIDSVAPPADSADDSGVRIQVLQRDHRVVKATRGLPRLCPTTPPPRNAGTQSSKEAGVPAKRSIQSEDEEEIEVLDTPTPRPRKMPRLDGNAAKQGSTMDLLEPDDDRDSENGPEPHNPPSRDASRSQKPVVELPLCPKGKEKPKSIEQEKSSNLRVYRPMPDLDLIAPMIRGTTHTVKPRPIVRKSQASLPSVSQQDNGSKVAATSEVADNHAGQPTFAPEQAIPITSKKDNHSTNGQTGLSTDAPSIALASTLCEGQPFEQARSGHSQTLHPLATTSGYPAATNVPIPPQFLTFMQQLLQAQQRSAPSGGPFISNPHTNVPPLFPPLGASGDVPRLPFGSTPTLRNESGPFGQPALPGPSNRSNSSDQTLPLPGGSVQSQVQPQSNTQQP</sequence>